<accession>A0A0S4LIY9</accession>
<evidence type="ECO:0000313" key="2">
    <source>
        <dbReference type="EMBL" id="CUS35899.1"/>
    </source>
</evidence>
<evidence type="ECO:0000313" key="3">
    <source>
        <dbReference type="Proteomes" id="UP000198736"/>
    </source>
</evidence>
<keyword evidence="1" id="KW-0732">Signal</keyword>
<feature type="chain" id="PRO_5006624027" evidence="1">
    <location>
        <begin position="20"/>
        <end position="139"/>
    </location>
</feature>
<gene>
    <name evidence="2" type="ORF">COMA2_20506</name>
</gene>
<dbReference type="AlphaFoldDB" id="A0A0S4LIY9"/>
<protein>
    <submittedName>
        <fullName evidence="2">Uncharacterized protein</fullName>
    </submittedName>
</protein>
<dbReference type="EMBL" id="CZPZ01000012">
    <property type="protein sequence ID" value="CUS35899.1"/>
    <property type="molecule type" value="Genomic_DNA"/>
</dbReference>
<proteinExistence type="predicted"/>
<sequence>MVVLAWAALWMLAAPLFHVHPEADHRHGEVGHVHGGTVHMAWSSDLDCESDHDRQGDPGIGARFAHVGDRHPEFGLSLLSDATDRKSLKPFLVPVLGASPAEVSGMERCARIQNSAGAVSPPKPFVRSVFSRAPPHLLV</sequence>
<evidence type="ECO:0000256" key="1">
    <source>
        <dbReference type="SAM" id="SignalP"/>
    </source>
</evidence>
<reference evidence="3" key="1">
    <citation type="submission" date="2015-10" db="EMBL/GenBank/DDBJ databases">
        <authorList>
            <person name="Luecker S."/>
            <person name="Luecker S."/>
        </authorList>
    </citation>
    <scope>NUCLEOTIDE SEQUENCE [LARGE SCALE GENOMIC DNA]</scope>
</reference>
<dbReference type="STRING" id="1742973.COMA2_20506"/>
<name>A0A0S4LIY9_9BACT</name>
<organism evidence="2 3">
    <name type="scientific">Candidatus Nitrospira nitrificans</name>
    <dbReference type="NCBI Taxonomy" id="1742973"/>
    <lineage>
        <taxon>Bacteria</taxon>
        <taxon>Pseudomonadati</taxon>
        <taxon>Nitrospirota</taxon>
        <taxon>Nitrospiria</taxon>
        <taxon>Nitrospirales</taxon>
        <taxon>Nitrospiraceae</taxon>
        <taxon>Nitrospira</taxon>
    </lineage>
</organism>
<dbReference type="Proteomes" id="UP000198736">
    <property type="component" value="Unassembled WGS sequence"/>
</dbReference>
<feature type="signal peptide" evidence="1">
    <location>
        <begin position="1"/>
        <end position="19"/>
    </location>
</feature>
<keyword evidence="3" id="KW-1185">Reference proteome</keyword>